<protein>
    <recommendedName>
        <fullName evidence="5">UDP-glucuronosyltransferase</fullName>
        <ecNumber evidence="5">2.4.1.17</ecNumber>
    </recommendedName>
</protein>
<comment type="similarity">
    <text evidence="1 4">Belongs to the UDP-glycosyltransferase family.</text>
</comment>
<keyword evidence="2 4" id="KW-0328">Glycosyltransferase</keyword>
<dbReference type="AlphaFoldDB" id="A0AAV2PX98"/>
<name>A0AAV2PX98_MEGNR</name>
<evidence type="ECO:0000256" key="5">
    <source>
        <dbReference type="RuleBase" id="RU362059"/>
    </source>
</evidence>
<dbReference type="InterPro" id="IPR035595">
    <property type="entry name" value="UDP_glycos_trans_CS"/>
</dbReference>
<comment type="subcellular location">
    <subcellularLocation>
        <location evidence="5">Membrane</location>
        <topology evidence="5">Single-pass membrane protein</topology>
    </subcellularLocation>
</comment>
<feature type="transmembrane region" description="Helical" evidence="5">
    <location>
        <begin position="480"/>
        <end position="503"/>
    </location>
</feature>
<dbReference type="PANTHER" id="PTHR48043:SF145">
    <property type="entry name" value="FI06409P-RELATED"/>
    <property type="match status" value="1"/>
</dbReference>
<keyword evidence="7" id="KW-1185">Reference proteome</keyword>
<comment type="caution">
    <text evidence="6">The sequence shown here is derived from an EMBL/GenBank/DDBJ whole genome shotgun (WGS) entry which is preliminary data.</text>
</comment>
<comment type="catalytic activity">
    <reaction evidence="5">
        <text>glucuronate acceptor + UDP-alpha-D-glucuronate = acceptor beta-D-glucuronoside + UDP + H(+)</text>
        <dbReference type="Rhea" id="RHEA:21032"/>
        <dbReference type="ChEBI" id="CHEBI:15378"/>
        <dbReference type="ChEBI" id="CHEBI:58052"/>
        <dbReference type="ChEBI" id="CHEBI:58223"/>
        <dbReference type="ChEBI" id="CHEBI:132367"/>
        <dbReference type="ChEBI" id="CHEBI:132368"/>
        <dbReference type="EC" id="2.4.1.17"/>
    </reaction>
</comment>
<evidence type="ECO:0000256" key="1">
    <source>
        <dbReference type="ARBA" id="ARBA00009995"/>
    </source>
</evidence>
<dbReference type="PANTHER" id="PTHR48043">
    <property type="entry name" value="EG:EG0003.4 PROTEIN-RELATED"/>
    <property type="match status" value="1"/>
</dbReference>
<dbReference type="InterPro" id="IPR002213">
    <property type="entry name" value="UDP_glucos_trans"/>
</dbReference>
<evidence type="ECO:0000313" key="6">
    <source>
        <dbReference type="EMBL" id="CAL4064935.1"/>
    </source>
</evidence>
<evidence type="ECO:0000256" key="3">
    <source>
        <dbReference type="ARBA" id="ARBA00022679"/>
    </source>
</evidence>
<keyword evidence="5" id="KW-0812">Transmembrane</keyword>
<keyword evidence="5" id="KW-0472">Membrane</keyword>
<dbReference type="GO" id="GO:0015020">
    <property type="term" value="F:glucuronosyltransferase activity"/>
    <property type="evidence" value="ECO:0007669"/>
    <property type="project" value="UniProtKB-EC"/>
</dbReference>
<accession>A0AAV2PX98</accession>
<dbReference type="InterPro" id="IPR050271">
    <property type="entry name" value="UDP-glycosyltransferase"/>
</dbReference>
<dbReference type="Gene3D" id="3.40.50.2000">
    <property type="entry name" value="Glycogen Phosphorylase B"/>
    <property type="match status" value="1"/>
</dbReference>
<proteinExistence type="inferred from homology"/>
<evidence type="ECO:0000256" key="2">
    <source>
        <dbReference type="ARBA" id="ARBA00022676"/>
    </source>
</evidence>
<dbReference type="GO" id="GO:0016020">
    <property type="term" value="C:membrane"/>
    <property type="evidence" value="ECO:0007669"/>
    <property type="project" value="UniProtKB-SubCell"/>
</dbReference>
<gene>
    <name evidence="6" type="ORF">MNOR_LOCUS4393</name>
</gene>
<dbReference type="Pfam" id="PF00201">
    <property type="entry name" value="UDPGT"/>
    <property type="match status" value="1"/>
</dbReference>
<keyword evidence="5" id="KW-1133">Transmembrane helix</keyword>
<evidence type="ECO:0000256" key="4">
    <source>
        <dbReference type="RuleBase" id="RU003718"/>
    </source>
</evidence>
<evidence type="ECO:0000313" key="7">
    <source>
        <dbReference type="Proteomes" id="UP001497623"/>
    </source>
</evidence>
<dbReference type="EC" id="2.4.1.17" evidence="5"/>
<dbReference type="EMBL" id="CAXKWB010001611">
    <property type="protein sequence ID" value="CAL4064935.1"/>
    <property type="molecule type" value="Genomic_DNA"/>
</dbReference>
<dbReference type="PROSITE" id="PS00375">
    <property type="entry name" value="UDPGT"/>
    <property type="match status" value="1"/>
</dbReference>
<reference evidence="6 7" key="1">
    <citation type="submission" date="2024-05" db="EMBL/GenBank/DDBJ databases">
        <authorList>
            <person name="Wallberg A."/>
        </authorList>
    </citation>
    <scope>NUCLEOTIDE SEQUENCE [LARGE SCALE GENOMIC DNA]</scope>
</reference>
<dbReference type="SUPFAM" id="SSF53756">
    <property type="entry name" value="UDP-Glycosyltransferase/glycogen phosphorylase"/>
    <property type="match status" value="1"/>
</dbReference>
<sequence length="515" mass="58826">MRGLLISYTLSLLFIYGHASRILVLGPVAFKSHANFYMDIAKALTDHKHEVTIVLPYRHGAPSNITEIVLPVGEMSTKLPDLFKYGTTGFFKFCGEHCMPLCFEGLLSDEFKSIDLDDFDILLMSSWMSECFYGALDKINIPYILVQPFGLEFDYISRDLGNPFFRSFNPHIFLGYSPSGDDGLPFTQRLLGSLLGQFFTLANWNNFRPNGEMTKLWQQRGLCDDDCPDFYGVRLNASMIIINSIRTSENVANPYGPTVVHAGGIHLKPAKTLSQDLKEWIMNSGDSGFILFSLGSVVKASNMPEESRRLLLSVLGSLPHRVLWKWDQDTMENLPDNVHLSKWLPQQDLLGDARVRLFITHGGLHSTQEAMFNAVPVVGLPVFSDQYMNMAAVESQGWGRTLDWNNLTEENIYEAITDVINNDKYKLEATRRSRVIRDQFLAPQDIVNYWVEYVIRHKGAQHLQSPVKHMPWYKLYNVDVWTSIILCFALVIYICMLLLKSLLRCIIRRTKLKKK</sequence>
<dbReference type="FunFam" id="3.40.50.2000:FF:000050">
    <property type="entry name" value="UDP-glucuronosyltransferase"/>
    <property type="match status" value="1"/>
</dbReference>
<organism evidence="6 7">
    <name type="scientific">Meganyctiphanes norvegica</name>
    <name type="common">Northern krill</name>
    <name type="synonym">Thysanopoda norvegica</name>
    <dbReference type="NCBI Taxonomy" id="48144"/>
    <lineage>
        <taxon>Eukaryota</taxon>
        <taxon>Metazoa</taxon>
        <taxon>Ecdysozoa</taxon>
        <taxon>Arthropoda</taxon>
        <taxon>Crustacea</taxon>
        <taxon>Multicrustacea</taxon>
        <taxon>Malacostraca</taxon>
        <taxon>Eumalacostraca</taxon>
        <taxon>Eucarida</taxon>
        <taxon>Euphausiacea</taxon>
        <taxon>Euphausiidae</taxon>
        <taxon>Meganyctiphanes</taxon>
    </lineage>
</organism>
<dbReference type="Proteomes" id="UP001497623">
    <property type="component" value="Unassembled WGS sequence"/>
</dbReference>
<keyword evidence="3 4" id="KW-0808">Transferase</keyword>
<dbReference type="CDD" id="cd03784">
    <property type="entry name" value="GT1_Gtf-like"/>
    <property type="match status" value="1"/>
</dbReference>